<accession>A0A0G1U030</accession>
<evidence type="ECO:0000256" key="7">
    <source>
        <dbReference type="ARBA" id="ARBA00023136"/>
    </source>
</evidence>
<dbReference type="PANTHER" id="PTHR33908:SF3">
    <property type="entry name" value="UNDECAPRENYL PHOSPHATE-ALPHA-4-AMINO-4-DEOXY-L-ARABINOSE ARABINOSYL TRANSFERASE"/>
    <property type="match status" value="1"/>
</dbReference>
<dbReference type="InterPro" id="IPR038731">
    <property type="entry name" value="RgtA/B/C-like"/>
</dbReference>
<dbReference type="GO" id="GO:0009103">
    <property type="term" value="P:lipopolysaccharide biosynthetic process"/>
    <property type="evidence" value="ECO:0007669"/>
    <property type="project" value="UniProtKB-ARBA"/>
</dbReference>
<dbReference type="Proteomes" id="UP000034772">
    <property type="component" value="Unassembled WGS sequence"/>
</dbReference>
<evidence type="ECO:0000256" key="8">
    <source>
        <dbReference type="SAM" id="Phobius"/>
    </source>
</evidence>
<dbReference type="EMBL" id="LCOZ01000019">
    <property type="protein sequence ID" value="KKU87409.1"/>
    <property type="molecule type" value="Genomic_DNA"/>
</dbReference>
<dbReference type="GO" id="GO:0005886">
    <property type="term" value="C:plasma membrane"/>
    <property type="evidence" value="ECO:0007669"/>
    <property type="project" value="UniProtKB-SubCell"/>
</dbReference>
<feature type="transmembrane region" description="Helical" evidence="8">
    <location>
        <begin position="90"/>
        <end position="111"/>
    </location>
</feature>
<evidence type="ECO:0000313" key="10">
    <source>
        <dbReference type="EMBL" id="KKU87409.1"/>
    </source>
</evidence>
<feature type="transmembrane region" description="Helical" evidence="8">
    <location>
        <begin position="118"/>
        <end position="138"/>
    </location>
</feature>
<feature type="transmembrane region" description="Helical" evidence="8">
    <location>
        <begin position="279"/>
        <end position="298"/>
    </location>
</feature>
<organism evidence="10 11">
    <name type="scientific">Candidatus Beckwithbacteria bacterium GW2011_GWC2_47_9</name>
    <dbReference type="NCBI Taxonomy" id="1618373"/>
    <lineage>
        <taxon>Bacteria</taxon>
        <taxon>Candidatus Beckwithiibacteriota</taxon>
    </lineage>
</organism>
<dbReference type="GO" id="GO:0010041">
    <property type="term" value="P:response to iron(III) ion"/>
    <property type="evidence" value="ECO:0007669"/>
    <property type="project" value="TreeGrafter"/>
</dbReference>
<feature type="transmembrane region" description="Helical" evidence="8">
    <location>
        <begin position="144"/>
        <end position="166"/>
    </location>
</feature>
<keyword evidence="5 8" id="KW-0812">Transmembrane</keyword>
<dbReference type="InterPro" id="IPR050297">
    <property type="entry name" value="LipidA_mod_glycosyltrf_83"/>
</dbReference>
<keyword evidence="3" id="KW-0328">Glycosyltransferase</keyword>
<keyword evidence="6 8" id="KW-1133">Transmembrane helix</keyword>
<evidence type="ECO:0000256" key="2">
    <source>
        <dbReference type="ARBA" id="ARBA00022475"/>
    </source>
</evidence>
<dbReference type="Pfam" id="PF13231">
    <property type="entry name" value="PMT_2"/>
    <property type="match status" value="1"/>
</dbReference>
<feature type="transmembrane region" description="Helical" evidence="8">
    <location>
        <begin position="351"/>
        <end position="370"/>
    </location>
</feature>
<keyword evidence="7 8" id="KW-0472">Membrane</keyword>
<evidence type="ECO:0000256" key="6">
    <source>
        <dbReference type="ARBA" id="ARBA00022989"/>
    </source>
</evidence>
<feature type="transmembrane region" description="Helical" evidence="8">
    <location>
        <begin position="305"/>
        <end position="322"/>
    </location>
</feature>
<evidence type="ECO:0000256" key="4">
    <source>
        <dbReference type="ARBA" id="ARBA00022679"/>
    </source>
</evidence>
<name>A0A0G1U030_9BACT</name>
<reference evidence="10 11" key="1">
    <citation type="journal article" date="2015" name="Nature">
        <title>rRNA introns, odd ribosomes, and small enigmatic genomes across a large radiation of phyla.</title>
        <authorList>
            <person name="Brown C.T."/>
            <person name="Hug L.A."/>
            <person name="Thomas B.C."/>
            <person name="Sharon I."/>
            <person name="Castelle C.J."/>
            <person name="Singh A."/>
            <person name="Wilkins M.J."/>
            <person name="Williams K.H."/>
            <person name="Banfield J.F."/>
        </authorList>
    </citation>
    <scope>NUCLEOTIDE SEQUENCE [LARGE SCALE GENOMIC DNA]</scope>
</reference>
<dbReference type="PANTHER" id="PTHR33908">
    <property type="entry name" value="MANNOSYLTRANSFERASE YKCB-RELATED"/>
    <property type="match status" value="1"/>
</dbReference>
<comment type="subcellular location">
    <subcellularLocation>
        <location evidence="1">Cell membrane</location>
        <topology evidence="1">Multi-pass membrane protein</topology>
    </subcellularLocation>
</comment>
<gene>
    <name evidence="10" type="ORF">UY17_C0019G0004</name>
</gene>
<comment type="caution">
    <text evidence="10">The sequence shown here is derived from an EMBL/GenBank/DDBJ whole genome shotgun (WGS) entry which is preliminary data.</text>
</comment>
<protein>
    <recommendedName>
        <fullName evidence="9">Glycosyltransferase RgtA/B/C/D-like domain-containing protein</fullName>
    </recommendedName>
</protein>
<evidence type="ECO:0000256" key="3">
    <source>
        <dbReference type="ARBA" id="ARBA00022676"/>
    </source>
</evidence>
<proteinExistence type="predicted"/>
<dbReference type="AlphaFoldDB" id="A0A0G1U030"/>
<feature type="transmembrane region" description="Helical" evidence="8">
    <location>
        <begin position="7"/>
        <end position="24"/>
    </location>
</feature>
<evidence type="ECO:0000259" key="9">
    <source>
        <dbReference type="Pfam" id="PF13231"/>
    </source>
</evidence>
<evidence type="ECO:0000313" key="11">
    <source>
        <dbReference type="Proteomes" id="UP000034772"/>
    </source>
</evidence>
<feature type="domain" description="Glycosyltransferase RgtA/B/C/D-like" evidence="9">
    <location>
        <begin position="70"/>
        <end position="157"/>
    </location>
</feature>
<keyword evidence="4" id="KW-0808">Transferase</keyword>
<feature type="transmembrane region" description="Helical" evidence="8">
    <location>
        <begin position="187"/>
        <end position="205"/>
    </location>
</feature>
<keyword evidence="2" id="KW-1003">Cell membrane</keyword>
<dbReference type="GO" id="GO:0016763">
    <property type="term" value="F:pentosyltransferase activity"/>
    <property type="evidence" value="ECO:0007669"/>
    <property type="project" value="TreeGrafter"/>
</dbReference>
<evidence type="ECO:0000256" key="1">
    <source>
        <dbReference type="ARBA" id="ARBA00004651"/>
    </source>
</evidence>
<evidence type="ECO:0000256" key="5">
    <source>
        <dbReference type="ARBA" id="ARBA00022692"/>
    </source>
</evidence>
<sequence>MAINKTTIKIIVVVILAAVLRFYQLGTNPPSLYWEEAALGYDAYSILKTGKDFHGNPWPLTAFESFGDWKPSLYFYTTVPSVAIFGLTPLAVRFPSALFGTLTVLLVYFLVKDKRVGLAAAALLAISPWHLQLSRAGFEANLGLFLVVLGWFWSPALALSMYAYHANRLLAPLLFLVLAASGRIKKVWLNSFVFLVLALPLVLQFNSPVIRQRFSETSALSSLTPIIRSNELIAVDGNTWWAKLLHHRYWHYKDIIVDHYLDHFNFNFLFLTGDANPRHSIQVVGGLFLIQLPLILFGLRRHWPLLTWLLLAPIPAALTVATPHALRSLAMLIPLTIFSAYGLMKLPKKYLALISFILAFEFSRYLVSYYKTYPKIYSSQWQYGYAQMLGVVKERQDQYQQIFITRELGRPSMYYWFYMQTDPRQVQAVNDQVKKDQGEYLEFGKIRFGPAPAQLPANSLVVLGPSDALQDKAKLIEEIYDLSGKLAFRIYET</sequence>